<reference evidence="2 3" key="1">
    <citation type="submission" date="2019-07" db="EMBL/GenBank/DDBJ databases">
        <title>Chromosome genome assembly for large yellow croaker.</title>
        <authorList>
            <person name="Xiao S."/>
        </authorList>
    </citation>
    <scope>NUCLEOTIDE SEQUENCE [LARGE SCALE GENOMIC DNA]</scope>
    <source>
        <strain evidence="2">JMULYC20181020</strain>
        <tissue evidence="2">Muscle</tissue>
    </source>
</reference>
<feature type="compositionally biased region" description="Basic and acidic residues" evidence="1">
    <location>
        <begin position="688"/>
        <end position="700"/>
    </location>
</feature>
<feature type="compositionally biased region" description="Basic and acidic residues" evidence="1">
    <location>
        <begin position="411"/>
        <end position="428"/>
    </location>
</feature>
<feature type="compositionally biased region" description="Acidic residues" evidence="1">
    <location>
        <begin position="16"/>
        <end position="32"/>
    </location>
</feature>
<accession>A0A6G0I9Q8</accession>
<feature type="region of interest" description="Disordered" evidence="1">
    <location>
        <begin position="206"/>
        <end position="258"/>
    </location>
</feature>
<feature type="region of interest" description="Disordered" evidence="1">
    <location>
        <begin position="408"/>
        <end position="575"/>
    </location>
</feature>
<sequence>MWTHPESPVGQKTEDESSNDEAAADAEAESDSGDSLFITQTTVPEAVRAGRRHRRRQPDSTSSSSESDAPLSSTHRKSKKFTMDKETKIKYKKKPLSKSRLPTYSFPFLEGSPQMSRSSMLPVQQNTRLHNSLMGGFFECVREQWQGFLLTSFAASSLPTVDKEGQYIHPLTEDEEERSEDEDFKVVPKKCFVASTKANRNQTWCNQVKEQSGRRRKAVKARQKTSQKGQQKVLPAKASTSWAASLTSDTESDDDEDFSCGVLDERERIGEHVTNDKNCLTQTATPRTSRYLARTARKELCIDSDSTGRELQRSPTASDSQTDVSHTDDLSQTEDEPESTDNDNVCDESTVKEREKDSESVNEEVEETSSLAQDNWAEPSALQATDEVELNERNYAENLSLDDAILIQEEGDTRESIESDVRMEDDGKKRKRSREGDEDVEQLESSADTEPRNLHGNAEIQKKRKKEIVLPEGCEEEEASDRILDMTPASTGQSEKSGDNPAASEETLESSYSRRTKHQKKQQSSSNGATQDGDDGEDVNFSNDAVTSAESTEVSLTKKKKKKTVSDGQDISDTSVANEMFENLDNTQEATEGPEDENAELMMMKKKTVSDVVDHGSYTSEEDKKLKHVDDTQKAMEGLDDQNAELETPRKRKKKKKSTVSEVEDFSHTLEENENIGDVGNSQKATGSRKDQNPEPETPKEKKKKRKLSLMT</sequence>
<proteinExistence type="predicted"/>
<feature type="compositionally biased region" description="Basic residues" evidence="1">
    <location>
        <begin position="214"/>
        <end position="225"/>
    </location>
</feature>
<evidence type="ECO:0000313" key="2">
    <source>
        <dbReference type="EMBL" id="KAE8287962.1"/>
    </source>
</evidence>
<feature type="region of interest" description="Disordered" evidence="1">
    <location>
        <begin position="614"/>
        <end position="712"/>
    </location>
</feature>
<feature type="compositionally biased region" description="Polar residues" evidence="1">
    <location>
        <begin position="566"/>
        <end position="575"/>
    </location>
</feature>
<keyword evidence="3" id="KW-1185">Reference proteome</keyword>
<feature type="region of interest" description="Disordered" evidence="1">
    <location>
        <begin position="1"/>
        <end position="94"/>
    </location>
</feature>
<evidence type="ECO:0000256" key="1">
    <source>
        <dbReference type="SAM" id="MobiDB-lite"/>
    </source>
</evidence>
<feature type="compositionally biased region" description="Acidic residues" evidence="1">
    <location>
        <begin position="331"/>
        <end position="346"/>
    </location>
</feature>
<gene>
    <name evidence="2" type="ORF">D5F01_LYC14022</name>
</gene>
<feature type="compositionally biased region" description="Basic residues" evidence="1">
    <location>
        <begin position="701"/>
        <end position="712"/>
    </location>
</feature>
<protein>
    <submittedName>
        <fullName evidence="2">Uncharacterized protein</fullName>
    </submittedName>
</protein>
<feature type="compositionally biased region" description="Polar residues" evidence="1">
    <location>
        <begin position="540"/>
        <end position="555"/>
    </location>
</feature>
<feature type="compositionally biased region" description="Polar residues" evidence="1">
    <location>
        <begin position="313"/>
        <end position="324"/>
    </location>
</feature>
<feature type="region of interest" description="Disordered" evidence="1">
    <location>
        <begin position="304"/>
        <end position="381"/>
    </location>
</feature>
<dbReference type="AlphaFoldDB" id="A0A6G0I9Q8"/>
<comment type="caution">
    <text evidence="2">The sequence shown here is derived from an EMBL/GenBank/DDBJ whole genome shotgun (WGS) entry which is preliminary data.</text>
</comment>
<organism evidence="2 3">
    <name type="scientific">Larimichthys crocea</name>
    <name type="common">Large yellow croaker</name>
    <name type="synonym">Pseudosciaena crocea</name>
    <dbReference type="NCBI Taxonomy" id="215358"/>
    <lineage>
        <taxon>Eukaryota</taxon>
        <taxon>Metazoa</taxon>
        <taxon>Chordata</taxon>
        <taxon>Craniata</taxon>
        <taxon>Vertebrata</taxon>
        <taxon>Euteleostomi</taxon>
        <taxon>Actinopterygii</taxon>
        <taxon>Neopterygii</taxon>
        <taxon>Teleostei</taxon>
        <taxon>Neoteleostei</taxon>
        <taxon>Acanthomorphata</taxon>
        <taxon>Eupercaria</taxon>
        <taxon>Sciaenidae</taxon>
        <taxon>Larimichthys</taxon>
    </lineage>
</organism>
<name>A0A6G0I9Q8_LARCR</name>
<feature type="compositionally biased region" description="Low complexity" evidence="1">
    <location>
        <begin position="60"/>
        <end position="73"/>
    </location>
</feature>
<evidence type="ECO:0000313" key="3">
    <source>
        <dbReference type="Proteomes" id="UP000424527"/>
    </source>
</evidence>
<feature type="compositionally biased region" description="Basic and acidic residues" evidence="1">
    <location>
        <begin position="349"/>
        <end position="359"/>
    </location>
</feature>
<dbReference type="EMBL" id="REGW02000013">
    <property type="protein sequence ID" value="KAE8287962.1"/>
    <property type="molecule type" value="Genomic_DNA"/>
</dbReference>
<feature type="compositionally biased region" description="Basic and acidic residues" evidence="1">
    <location>
        <begin position="621"/>
        <end position="634"/>
    </location>
</feature>
<dbReference type="Proteomes" id="UP000424527">
    <property type="component" value="Unassembled WGS sequence"/>
</dbReference>